<dbReference type="EMBL" id="KZ613942">
    <property type="protein sequence ID" value="PMD43773.1"/>
    <property type="molecule type" value="Genomic_DNA"/>
</dbReference>
<evidence type="ECO:0000256" key="4">
    <source>
        <dbReference type="ARBA" id="ARBA00023136"/>
    </source>
</evidence>
<dbReference type="GO" id="GO:0016020">
    <property type="term" value="C:membrane"/>
    <property type="evidence" value="ECO:0007669"/>
    <property type="project" value="UniProtKB-SubCell"/>
</dbReference>
<organism evidence="7 8">
    <name type="scientific">Hyaloscypha variabilis (strain UAMH 11265 / GT02V1 / F)</name>
    <name type="common">Meliniomyces variabilis</name>
    <dbReference type="NCBI Taxonomy" id="1149755"/>
    <lineage>
        <taxon>Eukaryota</taxon>
        <taxon>Fungi</taxon>
        <taxon>Dikarya</taxon>
        <taxon>Ascomycota</taxon>
        <taxon>Pezizomycotina</taxon>
        <taxon>Leotiomycetes</taxon>
        <taxon>Helotiales</taxon>
        <taxon>Hyaloscyphaceae</taxon>
        <taxon>Hyaloscypha</taxon>
        <taxon>Hyaloscypha variabilis</taxon>
    </lineage>
</organism>
<dbReference type="Pfam" id="PF01490">
    <property type="entry name" value="Aa_trans"/>
    <property type="match status" value="1"/>
</dbReference>
<evidence type="ECO:0000256" key="2">
    <source>
        <dbReference type="ARBA" id="ARBA00022692"/>
    </source>
</evidence>
<dbReference type="STRING" id="1149755.A0A2J6RZ27"/>
<name>A0A2J6RZ27_HYAVF</name>
<feature type="transmembrane region" description="Helical" evidence="5">
    <location>
        <begin position="38"/>
        <end position="56"/>
    </location>
</feature>
<evidence type="ECO:0000256" key="3">
    <source>
        <dbReference type="ARBA" id="ARBA00022989"/>
    </source>
</evidence>
<comment type="subcellular location">
    <subcellularLocation>
        <location evidence="1">Membrane</location>
    </subcellularLocation>
</comment>
<feature type="non-terminal residue" evidence="7">
    <location>
        <position position="104"/>
    </location>
</feature>
<keyword evidence="3 5" id="KW-1133">Transmembrane helix</keyword>
<keyword evidence="4 5" id="KW-0472">Membrane</keyword>
<evidence type="ECO:0000256" key="1">
    <source>
        <dbReference type="ARBA" id="ARBA00004370"/>
    </source>
</evidence>
<dbReference type="AlphaFoldDB" id="A0A2J6RZ27"/>
<evidence type="ECO:0000313" key="8">
    <source>
        <dbReference type="Proteomes" id="UP000235786"/>
    </source>
</evidence>
<accession>A0A2J6RZ27</accession>
<feature type="domain" description="Amino acid transporter transmembrane" evidence="6">
    <location>
        <begin position="2"/>
        <end position="93"/>
    </location>
</feature>
<evidence type="ECO:0000256" key="5">
    <source>
        <dbReference type="SAM" id="Phobius"/>
    </source>
</evidence>
<evidence type="ECO:0000259" key="6">
    <source>
        <dbReference type="Pfam" id="PF01490"/>
    </source>
</evidence>
<dbReference type="InterPro" id="IPR013057">
    <property type="entry name" value="AA_transpt_TM"/>
</dbReference>
<evidence type="ECO:0000313" key="7">
    <source>
        <dbReference type="EMBL" id="PMD43773.1"/>
    </source>
</evidence>
<dbReference type="OrthoDB" id="1684102at2759"/>
<gene>
    <name evidence="7" type="ORF">L207DRAFT_387516</name>
</gene>
<protein>
    <recommendedName>
        <fullName evidence="6">Amino acid transporter transmembrane domain-containing protein</fullName>
    </recommendedName>
</protein>
<dbReference type="Proteomes" id="UP000235786">
    <property type="component" value="Unassembled WGS sequence"/>
</dbReference>
<proteinExistence type="predicted"/>
<feature type="non-terminal residue" evidence="7">
    <location>
        <position position="1"/>
    </location>
</feature>
<feature type="transmembrane region" description="Helical" evidence="5">
    <location>
        <begin position="62"/>
        <end position="79"/>
    </location>
</feature>
<keyword evidence="8" id="KW-1185">Reference proteome</keyword>
<reference evidence="7 8" key="1">
    <citation type="submission" date="2016-04" db="EMBL/GenBank/DDBJ databases">
        <title>A degradative enzymes factory behind the ericoid mycorrhizal symbiosis.</title>
        <authorList>
            <consortium name="DOE Joint Genome Institute"/>
            <person name="Martino E."/>
            <person name="Morin E."/>
            <person name="Grelet G."/>
            <person name="Kuo A."/>
            <person name="Kohler A."/>
            <person name="Daghino S."/>
            <person name="Barry K."/>
            <person name="Choi C."/>
            <person name="Cichocki N."/>
            <person name="Clum A."/>
            <person name="Copeland A."/>
            <person name="Hainaut M."/>
            <person name="Haridas S."/>
            <person name="Labutti K."/>
            <person name="Lindquist E."/>
            <person name="Lipzen A."/>
            <person name="Khouja H.-R."/>
            <person name="Murat C."/>
            <person name="Ohm R."/>
            <person name="Olson A."/>
            <person name="Spatafora J."/>
            <person name="Veneault-Fourrey C."/>
            <person name="Henrissat B."/>
            <person name="Grigoriev I."/>
            <person name="Martin F."/>
            <person name="Perotto S."/>
        </authorList>
    </citation>
    <scope>NUCLEOTIDE SEQUENCE [LARGE SCALE GENOMIC DNA]</scope>
    <source>
        <strain evidence="7 8">F</strain>
    </source>
</reference>
<keyword evidence="2 5" id="KW-0812">Transmembrane</keyword>
<sequence length="104" mass="11865">LAILLSTTLQIFPGIRITENELSTRSVKYNLYIEWQKNIFRFFIVMLCSSIAWFGANNLDKFFSIVGSFACVPLVYIYPPMLHFKAVAKTKIHKAADVPLCIFG</sequence>